<gene>
    <name evidence="14" type="ORF">C9374_014034</name>
</gene>
<dbReference type="PANTHER" id="PTHR10055:SF1">
    <property type="entry name" value="TRYPTOPHAN--TRNA LIGASE, CYTOPLASMIC"/>
    <property type="match status" value="1"/>
</dbReference>
<dbReference type="RefSeq" id="XP_044553466.1">
    <property type="nucleotide sequence ID" value="XM_044689977.1"/>
</dbReference>
<comment type="caution">
    <text evidence="14">The sequence shown here is derived from an EMBL/GenBank/DDBJ whole genome shotgun (WGS) entry which is preliminary data.</text>
</comment>
<dbReference type="EC" id="6.1.1.2" evidence="3"/>
<evidence type="ECO:0000256" key="7">
    <source>
        <dbReference type="ARBA" id="ARBA00022741"/>
    </source>
</evidence>
<dbReference type="CDD" id="cd00806">
    <property type="entry name" value="TrpRS_core"/>
    <property type="match status" value="1"/>
</dbReference>
<dbReference type="GO" id="GO:0004830">
    <property type="term" value="F:tryptophan-tRNA ligase activity"/>
    <property type="evidence" value="ECO:0007669"/>
    <property type="project" value="UniProtKB-EC"/>
</dbReference>
<evidence type="ECO:0000256" key="2">
    <source>
        <dbReference type="ARBA" id="ARBA00005594"/>
    </source>
</evidence>
<comment type="catalytic activity">
    <reaction evidence="12">
        <text>tRNA(Trp) + L-tryptophan + ATP = L-tryptophyl-tRNA(Trp) + AMP + diphosphate + H(+)</text>
        <dbReference type="Rhea" id="RHEA:24080"/>
        <dbReference type="Rhea" id="RHEA-COMP:9671"/>
        <dbReference type="Rhea" id="RHEA-COMP:9705"/>
        <dbReference type="ChEBI" id="CHEBI:15378"/>
        <dbReference type="ChEBI" id="CHEBI:30616"/>
        <dbReference type="ChEBI" id="CHEBI:33019"/>
        <dbReference type="ChEBI" id="CHEBI:57912"/>
        <dbReference type="ChEBI" id="CHEBI:78442"/>
        <dbReference type="ChEBI" id="CHEBI:78535"/>
        <dbReference type="ChEBI" id="CHEBI:456215"/>
        <dbReference type="EC" id="6.1.1.2"/>
    </reaction>
</comment>
<dbReference type="NCBIfam" id="TIGR00233">
    <property type="entry name" value="trpS"/>
    <property type="match status" value="1"/>
</dbReference>
<keyword evidence="10 13" id="KW-0030">Aminoacyl-tRNA synthetase</keyword>
<evidence type="ECO:0000313" key="15">
    <source>
        <dbReference type="Proteomes" id="UP000816034"/>
    </source>
</evidence>
<accession>A0AA88H0X3</accession>
<evidence type="ECO:0000256" key="4">
    <source>
        <dbReference type="ARBA" id="ARBA00013782"/>
    </source>
</evidence>
<dbReference type="Pfam" id="PF00579">
    <property type="entry name" value="tRNA-synt_1b"/>
    <property type="match status" value="1"/>
</dbReference>
<dbReference type="InterPro" id="IPR001412">
    <property type="entry name" value="aa-tRNA-synth_I_CS"/>
</dbReference>
<reference evidence="14 15" key="1">
    <citation type="journal article" date="2018" name="BMC Genomics">
        <title>The genome of Naegleria lovaniensis, the basis for a comparative approach to unravel pathogenicity factors of the human pathogenic amoeba N. fowleri.</title>
        <authorList>
            <person name="Liechti N."/>
            <person name="Schurch N."/>
            <person name="Bruggmann R."/>
            <person name="Wittwer M."/>
        </authorList>
    </citation>
    <scope>NUCLEOTIDE SEQUENCE [LARGE SCALE GENOMIC DNA]</scope>
    <source>
        <strain evidence="14 15">ATCC 30569</strain>
    </source>
</reference>
<keyword evidence="8 13" id="KW-0067">ATP-binding</keyword>
<evidence type="ECO:0000256" key="13">
    <source>
        <dbReference type="RuleBase" id="RU363036"/>
    </source>
</evidence>
<name>A0AA88H0X3_NAELO</name>
<dbReference type="InterPro" id="IPR002305">
    <property type="entry name" value="aa-tRNA-synth_Ic"/>
</dbReference>
<dbReference type="AlphaFoldDB" id="A0AA88H0X3"/>
<dbReference type="GeneID" id="68106487"/>
<protein>
    <recommendedName>
        <fullName evidence="4">Tryptophan--tRNA ligase, cytoplasmic</fullName>
        <ecNumber evidence="3">6.1.1.2</ecNumber>
    </recommendedName>
    <alternativeName>
        <fullName evidence="11">Tryptophanyl-tRNA synthetase</fullName>
    </alternativeName>
</protein>
<dbReference type="FunFam" id="1.10.240.10:FF:000007">
    <property type="entry name" value="Tryptophan--tRNA ligase"/>
    <property type="match status" value="1"/>
</dbReference>
<evidence type="ECO:0000256" key="10">
    <source>
        <dbReference type="ARBA" id="ARBA00023146"/>
    </source>
</evidence>
<dbReference type="PROSITE" id="PS00178">
    <property type="entry name" value="AA_TRNA_LIGASE_I"/>
    <property type="match status" value="1"/>
</dbReference>
<dbReference type="PANTHER" id="PTHR10055">
    <property type="entry name" value="TRYPTOPHANYL-TRNA SYNTHETASE"/>
    <property type="match status" value="1"/>
</dbReference>
<evidence type="ECO:0000256" key="5">
    <source>
        <dbReference type="ARBA" id="ARBA00022490"/>
    </source>
</evidence>
<dbReference type="InterPro" id="IPR014729">
    <property type="entry name" value="Rossmann-like_a/b/a_fold"/>
</dbReference>
<proteinExistence type="inferred from homology"/>
<dbReference type="EMBL" id="PYSW02000007">
    <property type="protein sequence ID" value="KAG2389474.1"/>
    <property type="molecule type" value="Genomic_DNA"/>
</dbReference>
<keyword evidence="9 13" id="KW-0648">Protein biosynthesis</keyword>
<dbReference type="Proteomes" id="UP000816034">
    <property type="component" value="Unassembled WGS sequence"/>
</dbReference>
<dbReference type="PRINTS" id="PR01039">
    <property type="entry name" value="TRNASYNTHTRP"/>
</dbReference>
<keyword evidence="15" id="KW-1185">Reference proteome</keyword>
<evidence type="ECO:0000256" key="6">
    <source>
        <dbReference type="ARBA" id="ARBA00022598"/>
    </source>
</evidence>
<keyword evidence="5" id="KW-0963">Cytoplasm</keyword>
<evidence type="ECO:0000256" key="9">
    <source>
        <dbReference type="ARBA" id="ARBA00022917"/>
    </source>
</evidence>
<dbReference type="FunFam" id="3.40.50.620:FF:000033">
    <property type="entry name" value="tryptophan--tRNA ligase, cytoplasmic"/>
    <property type="match status" value="1"/>
</dbReference>
<comment type="similarity">
    <text evidence="2 13">Belongs to the class-I aminoacyl-tRNA synthetase family.</text>
</comment>
<evidence type="ECO:0000256" key="12">
    <source>
        <dbReference type="ARBA" id="ARBA00049929"/>
    </source>
</evidence>
<evidence type="ECO:0000313" key="14">
    <source>
        <dbReference type="EMBL" id="KAG2389474.1"/>
    </source>
</evidence>
<dbReference type="GO" id="GO:0006436">
    <property type="term" value="P:tryptophanyl-tRNA aminoacylation"/>
    <property type="evidence" value="ECO:0007669"/>
    <property type="project" value="InterPro"/>
</dbReference>
<dbReference type="Gene3D" id="3.40.50.620">
    <property type="entry name" value="HUPs"/>
    <property type="match status" value="1"/>
</dbReference>
<dbReference type="SUPFAM" id="SSF52374">
    <property type="entry name" value="Nucleotidylyl transferase"/>
    <property type="match status" value="1"/>
</dbReference>
<evidence type="ECO:0000256" key="1">
    <source>
        <dbReference type="ARBA" id="ARBA00004496"/>
    </source>
</evidence>
<sequence length="431" mass="49147">MNTTENNTSTAQVHYFLVPSTMSSPMEHQEEIISTTTVQAATNEGFDYSKLIDQFGSEPVQQDLIERFEKLTGKKAHPFLKRGIFFSHRDLHKLLDHYENGKMFYLYTGRGPSSDSMHLGHLVPFMFTKYLQDAFQVPLVIQLTDDEKHLMQELDFQQVRNMMIENVKDIIACGFDMRKTFIFSNFDYMGYLYKTVVQIEKCVTTSQVKGVFGFNDSDNIGKMSFPAIQAAPSFYTSFPHIFSVQQDAFQNLESTMKENNGKNMDSIMCLIPCAIDQDPYFRLTRDVAPKLGFPKPVLVHGKFLPSLQGAKTKMASSDKNSAIFLTDSNAVIASKVAGSFSGGGASKELHEKFGANLKVDVPFKLLEFFLEDDQQLEQVREEYSKGIMLTSQIKKLAFEVVSKLVKEHQERRARITEEELKEFMSVRKLDF</sequence>
<dbReference type="Gene3D" id="1.10.240.10">
    <property type="entry name" value="Tyrosyl-Transfer RNA Synthetase"/>
    <property type="match status" value="1"/>
</dbReference>
<dbReference type="GO" id="GO:0005737">
    <property type="term" value="C:cytoplasm"/>
    <property type="evidence" value="ECO:0007669"/>
    <property type="project" value="UniProtKB-SubCell"/>
</dbReference>
<organism evidence="14 15">
    <name type="scientific">Naegleria lovaniensis</name>
    <name type="common">Amoeba</name>
    <dbReference type="NCBI Taxonomy" id="51637"/>
    <lineage>
        <taxon>Eukaryota</taxon>
        <taxon>Discoba</taxon>
        <taxon>Heterolobosea</taxon>
        <taxon>Tetramitia</taxon>
        <taxon>Eutetramitia</taxon>
        <taxon>Vahlkampfiidae</taxon>
        <taxon>Naegleria</taxon>
    </lineage>
</organism>
<dbReference type="InterPro" id="IPR002306">
    <property type="entry name" value="Trp-tRNA-ligase"/>
</dbReference>
<evidence type="ECO:0000256" key="8">
    <source>
        <dbReference type="ARBA" id="ARBA00022840"/>
    </source>
</evidence>
<comment type="subcellular location">
    <subcellularLocation>
        <location evidence="1">Cytoplasm</location>
    </subcellularLocation>
</comment>
<keyword evidence="7 13" id="KW-0547">Nucleotide-binding</keyword>
<dbReference type="GO" id="GO:0005524">
    <property type="term" value="F:ATP binding"/>
    <property type="evidence" value="ECO:0007669"/>
    <property type="project" value="UniProtKB-KW"/>
</dbReference>
<keyword evidence="6 13" id="KW-0436">Ligase</keyword>
<evidence type="ECO:0000256" key="11">
    <source>
        <dbReference type="ARBA" id="ARBA00030268"/>
    </source>
</evidence>
<evidence type="ECO:0000256" key="3">
    <source>
        <dbReference type="ARBA" id="ARBA00013161"/>
    </source>
</evidence>